<accession>A0ABN2NGP2</accession>
<comment type="caution">
    <text evidence="2">The sequence shown here is derived from an EMBL/GenBank/DDBJ whole genome shotgun (WGS) entry which is preliminary data.</text>
</comment>
<gene>
    <name evidence="2" type="ORF">GCM10009836_54570</name>
</gene>
<dbReference type="RefSeq" id="WP_344423107.1">
    <property type="nucleotide sequence ID" value="NZ_BAAAQK010000022.1"/>
</dbReference>
<feature type="domain" description="Ferric siderophore reductase C-terminal" evidence="1">
    <location>
        <begin position="235"/>
        <end position="262"/>
    </location>
</feature>
<proteinExistence type="predicted"/>
<dbReference type="InterPro" id="IPR024726">
    <property type="entry name" value="FhuF_C"/>
</dbReference>
<evidence type="ECO:0000313" key="3">
    <source>
        <dbReference type="Proteomes" id="UP001500449"/>
    </source>
</evidence>
<name>A0ABN2NGP2_9PSEU</name>
<protein>
    <recommendedName>
        <fullName evidence="1">Ferric siderophore reductase C-terminal domain-containing protein</fullName>
    </recommendedName>
</protein>
<dbReference type="EMBL" id="BAAAQK010000022">
    <property type="protein sequence ID" value="GAA1867251.1"/>
    <property type="molecule type" value="Genomic_DNA"/>
</dbReference>
<reference evidence="2 3" key="1">
    <citation type="journal article" date="2019" name="Int. J. Syst. Evol. Microbiol.">
        <title>The Global Catalogue of Microorganisms (GCM) 10K type strain sequencing project: providing services to taxonomists for standard genome sequencing and annotation.</title>
        <authorList>
            <consortium name="The Broad Institute Genomics Platform"/>
            <consortium name="The Broad Institute Genome Sequencing Center for Infectious Disease"/>
            <person name="Wu L."/>
            <person name="Ma J."/>
        </authorList>
    </citation>
    <scope>NUCLEOTIDE SEQUENCE [LARGE SCALE GENOMIC DNA]</scope>
    <source>
        <strain evidence="2 3">JCM 16009</strain>
    </source>
</reference>
<evidence type="ECO:0000313" key="2">
    <source>
        <dbReference type="EMBL" id="GAA1867251.1"/>
    </source>
</evidence>
<sequence length="293" mass="31210">MPDDATTTGPREETAAALQAVHTRFGFETAPQTGTGWHPFAELTDGRVARWAAEMTAEGRAPAEVGASLASGLTGPVVRPLAVGFVLLARIPVVTTPTVAVRRRGRVTDRAALTGALALLPDDPAAGRPGTVVVEDLRGELASRLTALAAPLLDEIHRATRYGLRNLWGGLGDVLSSHSLWAARHRGDDPPALHAVFDTVQDVWDLVTARTGIPVDRPVPFPVAGPARRSLGQVRGTCCLHYRIPGRTAADGSPRYCTSCPLISTDERRTRMRHLVEPTATTSRTAHLGMPSL</sequence>
<organism evidence="2 3">
    <name type="scientific">Pseudonocardia ailaonensis</name>
    <dbReference type="NCBI Taxonomy" id="367279"/>
    <lineage>
        <taxon>Bacteria</taxon>
        <taxon>Bacillati</taxon>
        <taxon>Actinomycetota</taxon>
        <taxon>Actinomycetes</taxon>
        <taxon>Pseudonocardiales</taxon>
        <taxon>Pseudonocardiaceae</taxon>
        <taxon>Pseudonocardia</taxon>
    </lineage>
</organism>
<keyword evidence="3" id="KW-1185">Reference proteome</keyword>
<evidence type="ECO:0000259" key="1">
    <source>
        <dbReference type="Pfam" id="PF11575"/>
    </source>
</evidence>
<dbReference type="Pfam" id="PF11575">
    <property type="entry name" value="FhuF_C"/>
    <property type="match status" value="1"/>
</dbReference>
<dbReference type="Proteomes" id="UP001500449">
    <property type="component" value="Unassembled WGS sequence"/>
</dbReference>